<name>M8AFY1_TRIUA</name>
<feature type="compositionally biased region" description="Basic and acidic residues" evidence="1">
    <location>
        <begin position="41"/>
        <end position="56"/>
    </location>
</feature>
<evidence type="ECO:0000313" key="2">
    <source>
        <dbReference type="EMBL" id="EMS59544.1"/>
    </source>
</evidence>
<dbReference type="EMBL" id="KD119897">
    <property type="protein sequence ID" value="EMS59544.1"/>
    <property type="molecule type" value="Genomic_DNA"/>
</dbReference>
<reference evidence="2" key="1">
    <citation type="journal article" date="2013" name="Nature">
        <title>Draft genome of the wheat A-genome progenitor Triticum urartu.</title>
        <authorList>
            <person name="Ling H.Q."/>
            <person name="Zhao S."/>
            <person name="Liu D."/>
            <person name="Wang J."/>
            <person name="Sun H."/>
            <person name="Zhang C."/>
            <person name="Fan H."/>
            <person name="Li D."/>
            <person name="Dong L."/>
            <person name="Tao Y."/>
            <person name="Gao C."/>
            <person name="Wu H."/>
            <person name="Li Y."/>
            <person name="Cui Y."/>
            <person name="Guo X."/>
            <person name="Zheng S."/>
            <person name="Wang B."/>
            <person name="Yu K."/>
            <person name="Liang Q."/>
            <person name="Yang W."/>
            <person name="Lou X."/>
            <person name="Chen J."/>
            <person name="Feng M."/>
            <person name="Jian J."/>
            <person name="Zhang X."/>
            <person name="Luo G."/>
            <person name="Jiang Y."/>
            <person name="Liu J."/>
            <person name="Wang Z."/>
            <person name="Sha Y."/>
            <person name="Zhang B."/>
            <person name="Wu H."/>
            <person name="Tang D."/>
            <person name="Shen Q."/>
            <person name="Xue P."/>
            <person name="Zou S."/>
            <person name="Wang X."/>
            <person name="Liu X."/>
            <person name="Wang F."/>
            <person name="Yang Y."/>
            <person name="An X."/>
            <person name="Dong Z."/>
            <person name="Zhang K."/>
            <person name="Zhang X."/>
            <person name="Luo M.C."/>
            <person name="Dvorak J."/>
            <person name="Tong Y."/>
            <person name="Wang J."/>
            <person name="Yang H."/>
            <person name="Li Z."/>
            <person name="Wang D."/>
            <person name="Zhang A."/>
            <person name="Wang J."/>
        </authorList>
    </citation>
    <scope>NUCLEOTIDE SEQUENCE</scope>
</reference>
<feature type="compositionally biased region" description="Basic and acidic residues" evidence="1">
    <location>
        <begin position="181"/>
        <end position="191"/>
    </location>
</feature>
<feature type="region of interest" description="Disordered" evidence="1">
    <location>
        <begin position="154"/>
        <end position="199"/>
    </location>
</feature>
<protein>
    <submittedName>
        <fullName evidence="2">Uncharacterized protein</fullName>
    </submittedName>
</protein>
<organism evidence="2">
    <name type="scientific">Triticum urartu</name>
    <name type="common">Red wild einkorn</name>
    <name type="synonym">Crithodium urartu</name>
    <dbReference type="NCBI Taxonomy" id="4572"/>
    <lineage>
        <taxon>Eukaryota</taxon>
        <taxon>Viridiplantae</taxon>
        <taxon>Streptophyta</taxon>
        <taxon>Embryophyta</taxon>
        <taxon>Tracheophyta</taxon>
        <taxon>Spermatophyta</taxon>
        <taxon>Magnoliopsida</taxon>
        <taxon>Liliopsida</taxon>
        <taxon>Poales</taxon>
        <taxon>Poaceae</taxon>
        <taxon>BOP clade</taxon>
        <taxon>Pooideae</taxon>
        <taxon>Triticodae</taxon>
        <taxon>Triticeae</taxon>
        <taxon>Triticinae</taxon>
        <taxon>Triticum</taxon>
    </lineage>
</organism>
<gene>
    <name evidence="2" type="ORF">TRIUR3_24824</name>
</gene>
<evidence type="ECO:0000256" key="1">
    <source>
        <dbReference type="SAM" id="MobiDB-lite"/>
    </source>
</evidence>
<feature type="region of interest" description="Disordered" evidence="1">
    <location>
        <begin position="41"/>
        <end position="68"/>
    </location>
</feature>
<dbReference type="AlphaFoldDB" id="M8AFY1"/>
<sequence>MTIHTGKISKIHSTTQRERYWINYTKRKLNTCIYNNETGGKTRDCKNETKHEQEASKHKRAGHKAAESRTYRVHIHNPPTSDWGKQGKQPLHQGCGETIKSRISISSGETTKSHMYNYIRGAGRQQLHASITTSGAWGDNKIMHLHLQREDTKSGIYNYSRARREGDMNSPRSGTRRNQKHKGESEREEQRTATPGIEE</sequence>
<proteinExistence type="predicted"/>
<accession>M8AFY1</accession>